<name>A0ABT2LYJ2_9FIRM</name>
<feature type="transmembrane region" description="Helical" evidence="12">
    <location>
        <begin position="180"/>
        <end position="199"/>
    </location>
</feature>
<evidence type="ECO:0000256" key="12">
    <source>
        <dbReference type="SAM" id="Phobius"/>
    </source>
</evidence>
<comment type="subcellular location">
    <subcellularLocation>
        <location evidence="1">Cell inner membrane</location>
        <topology evidence="1">Multi-pass membrane protein</topology>
    </subcellularLocation>
</comment>
<feature type="transmembrane region" description="Helical" evidence="12">
    <location>
        <begin position="234"/>
        <end position="257"/>
    </location>
</feature>
<keyword evidence="4" id="KW-1003">Cell membrane</keyword>
<reference evidence="13" key="1">
    <citation type="submission" date="2022-09" db="EMBL/GenBank/DDBJ databases">
        <title>Eubacterium sp. LFL-14 isolated from human feces.</title>
        <authorList>
            <person name="Liu F."/>
        </authorList>
    </citation>
    <scope>NUCLEOTIDE SEQUENCE</scope>
    <source>
        <strain evidence="13">LFL-14</strain>
    </source>
</reference>
<keyword evidence="8" id="KW-0630">Potassium</keyword>
<feature type="transmembrane region" description="Helical" evidence="12">
    <location>
        <begin position="451"/>
        <end position="472"/>
    </location>
</feature>
<accession>A0ABT2LYJ2</accession>
<dbReference type="RefSeq" id="WP_260978305.1">
    <property type="nucleotide sequence ID" value="NZ_JAODBU010000002.1"/>
</dbReference>
<keyword evidence="9 12" id="KW-1133">Transmembrane helix</keyword>
<feature type="transmembrane region" description="Helical" evidence="12">
    <location>
        <begin position="131"/>
        <end position="150"/>
    </location>
</feature>
<feature type="transmembrane region" description="Helical" evidence="12">
    <location>
        <begin position="37"/>
        <end position="56"/>
    </location>
</feature>
<evidence type="ECO:0000256" key="4">
    <source>
        <dbReference type="ARBA" id="ARBA00022475"/>
    </source>
</evidence>
<evidence type="ECO:0000256" key="8">
    <source>
        <dbReference type="ARBA" id="ARBA00022958"/>
    </source>
</evidence>
<dbReference type="PIRSF" id="PIRSF006247">
    <property type="entry name" value="TrkH"/>
    <property type="match status" value="1"/>
</dbReference>
<evidence type="ECO:0000256" key="7">
    <source>
        <dbReference type="ARBA" id="ARBA00022692"/>
    </source>
</evidence>
<evidence type="ECO:0000256" key="5">
    <source>
        <dbReference type="ARBA" id="ARBA00022519"/>
    </source>
</evidence>
<dbReference type="PANTHER" id="PTHR32024:SF2">
    <property type="entry name" value="TRK SYSTEM POTASSIUM UPTAKE PROTEIN TRKG-RELATED"/>
    <property type="match status" value="1"/>
</dbReference>
<evidence type="ECO:0000256" key="9">
    <source>
        <dbReference type="ARBA" id="ARBA00022989"/>
    </source>
</evidence>
<dbReference type="InterPro" id="IPR004772">
    <property type="entry name" value="TrkH"/>
</dbReference>
<evidence type="ECO:0000256" key="2">
    <source>
        <dbReference type="ARBA" id="ARBA00009137"/>
    </source>
</evidence>
<keyword evidence="6" id="KW-0633">Potassium transport</keyword>
<evidence type="ECO:0000256" key="10">
    <source>
        <dbReference type="ARBA" id="ARBA00023065"/>
    </source>
</evidence>
<evidence type="ECO:0000256" key="3">
    <source>
        <dbReference type="ARBA" id="ARBA00022448"/>
    </source>
</evidence>
<keyword evidence="10" id="KW-0406">Ion transport</keyword>
<sequence length="479" mass="53121">MNYSIIRYILGIVLKLEGILMCLPLIVGIIYSEKSAYSYVITIAMCLIIGTILSHKKPKDTEFYATEGYITVSLSWVILSIFGCLPFVISGEIPSMVDALFETISGFTTTGASILSDVEALSYCNNMWRCFTHWIGGMGVLVFILAILPMRGGQRMYLMKAESPGPSVEKLVPKVRNTAMILYGIYTVMTFIEVLLLLISGMPLFDALTTSFGTAGTGGFGIKNDSITGYNSSIQIIVTVFMILFGLNFNIYYLILCKKFKQALHSEELKAYLLVIFATIGIITFNIRSFFPTIGEALKHAAFQVGSIITTTGFSTTNFDLWPQVSKTILIMLMFMGACAGSTGGGIKVSRLLILIKTLKKELFTIVHPRGVKKITMDKRPIEHETVRLTNIFMVAYIFILAFSILLIGIDNLDFTTNFTAVAATLNNIGPGLELVGPTRNFGLFSDFSKFILMFDMLAGRLEIFPMLMLFAPISWKRQ</sequence>
<protein>
    <submittedName>
        <fullName evidence="13">TrkH family potassium uptake protein</fullName>
    </submittedName>
</protein>
<comment type="caution">
    <text evidence="13">The sequence shown here is derived from an EMBL/GenBank/DDBJ whole genome shotgun (WGS) entry which is preliminary data.</text>
</comment>
<feature type="transmembrane region" description="Helical" evidence="12">
    <location>
        <begin position="269"/>
        <end position="291"/>
    </location>
</feature>
<dbReference type="Proteomes" id="UP001431199">
    <property type="component" value="Unassembled WGS sequence"/>
</dbReference>
<organism evidence="13 14">
    <name type="scientific">Eubacterium album</name>
    <dbReference type="NCBI Taxonomy" id="2978477"/>
    <lineage>
        <taxon>Bacteria</taxon>
        <taxon>Bacillati</taxon>
        <taxon>Bacillota</taxon>
        <taxon>Clostridia</taxon>
        <taxon>Eubacteriales</taxon>
        <taxon>Eubacteriaceae</taxon>
        <taxon>Eubacterium</taxon>
    </lineage>
</organism>
<evidence type="ECO:0000256" key="6">
    <source>
        <dbReference type="ARBA" id="ARBA00022538"/>
    </source>
</evidence>
<evidence type="ECO:0000313" key="13">
    <source>
        <dbReference type="EMBL" id="MCT7397938.1"/>
    </source>
</evidence>
<evidence type="ECO:0000256" key="1">
    <source>
        <dbReference type="ARBA" id="ARBA00004429"/>
    </source>
</evidence>
<evidence type="ECO:0000313" key="14">
    <source>
        <dbReference type="Proteomes" id="UP001431199"/>
    </source>
</evidence>
<feature type="transmembrane region" description="Helical" evidence="12">
    <location>
        <begin position="12"/>
        <end position="31"/>
    </location>
</feature>
<keyword evidence="14" id="KW-1185">Reference proteome</keyword>
<feature type="transmembrane region" description="Helical" evidence="12">
    <location>
        <begin position="389"/>
        <end position="410"/>
    </location>
</feature>
<keyword evidence="5" id="KW-0997">Cell inner membrane</keyword>
<proteinExistence type="inferred from homology"/>
<feature type="transmembrane region" description="Helical" evidence="12">
    <location>
        <begin position="68"/>
        <end position="89"/>
    </location>
</feature>
<comment type="similarity">
    <text evidence="2">Belongs to the TrkH potassium transport family.</text>
</comment>
<dbReference type="EMBL" id="JAODBU010000002">
    <property type="protein sequence ID" value="MCT7397938.1"/>
    <property type="molecule type" value="Genomic_DNA"/>
</dbReference>
<gene>
    <name evidence="13" type="ORF">N5B56_02390</name>
</gene>
<dbReference type="InterPro" id="IPR003445">
    <property type="entry name" value="Cat_transpt"/>
</dbReference>
<feature type="transmembrane region" description="Helical" evidence="12">
    <location>
        <begin position="329"/>
        <end position="354"/>
    </location>
</feature>
<evidence type="ECO:0000256" key="11">
    <source>
        <dbReference type="ARBA" id="ARBA00023136"/>
    </source>
</evidence>
<keyword evidence="3" id="KW-0813">Transport</keyword>
<keyword evidence="7 12" id="KW-0812">Transmembrane</keyword>
<keyword evidence="11 12" id="KW-0472">Membrane</keyword>
<dbReference type="Pfam" id="PF02386">
    <property type="entry name" value="TrkH"/>
    <property type="match status" value="1"/>
</dbReference>
<dbReference type="PANTHER" id="PTHR32024">
    <property type="entry name" value="TRK SYSTEM POTASSIUM UPTAKE PROTEIN TRKG-RELATED"/>
    <property type="match status" value="1"/>
</dbReference>